<proteinExistence type="predicted"/>
<dbReference type="GeneID" id="87874468"/>
<keyword evidence="2" id="KW-1185">Reference proteome</keyword>
<sequence>MVQALSVAITLLRVKVQPAPEILICPAPGLCLKPGRFCRAWSSQARHLQGTVPVCDRERKSISEVETRGPTQRNW</sequence>
<evidence type="ECO:0000313" key="1">
    <source>
        <dbReference type="EMBL" id="KAK3497458.1"/>
    </source>
</evidence>
<evidence type="ECO:0000313" key="2">
    <source>
        <dbReference type="Proteomes" id="UP001285908"/>
    </source>
</evidence>
<dbReference type="EMBL" id="JAULSX010000002">
    <property type="protein sequence ID" value="KAK3497458.1"/>
    <property type="molecule type" value="Genomic_DNA"/>
</dbReference>
<name>A0AAJ0ID11_9PEZI</name>
<organism evidence="1 2">
    <name type="scientific">Neurospora hispaniola</name>
    <dbReference type="NCBI Taxonomy" id="588809"/>
    <lineage>
        <taxon>Eukaryota</taxon>
        <taxon>Fungi</taxon>
        <taxon>Dikarya</taxon>
        <taxon>Ascomycota</taxon>
        <taxon>Pezizomycotina</taxon>
        <taxon>Sordariomycetes</taxon>
        <taxon>Sordariomycetidae</taxon>
        <taxon>Sordariales</taxon>
        <taxon>Sordariaceae</taxon>
        <taxon>Neurospora</taxon>
    </lineage>
</organism>
<dbReference type="AlphaFoldDB" id="A0AAJ0ID11"/>
<gene>
    <name evidence="1" type="ORF">B0T23DRAFT_374367</name>
</gene>
<protein>
    <submittedName>
        <fullName evidence="1">Uncharacterized protein</fullName>
    </submittedName>
</protein>
<comment type="caution">
    <text evidence="1">The sequence shown here is derived from an EMBL/GenBank/DDBJ whole genome shotgun (WGS) entry which is preliminary data.</text>
</comment>
<dbReference type="RefSeq" id="XP_062695722.1">
    <property type="nucleotide sequence ID" value="XM_062836846.1"/>
</dbReference>
<dbReference type="Proteomes" id="UP001285908">
    <property type="component" value="Unassembled WGS sequence"/>
</dbReference>
<reference evidence="1 2" key="1">
    <citation type="journal article" date="2023" name="Mol. Phylogenet. Evol.">
        <title>Genome-scale phylogeny and comparative genomics of the fungal order Sordariales.</title>
        <authorList>
            <person name="Hensen N."/>
            <person name="Bonometti L."/>
            <person name="Westerberg I."/>
            <person name="Brannstrom I.O."/>
            <person name="Guillou S."/>
            <person name="Cros-Aarteil S."/>
            <person name="Calhoun S."/>
            <person name="Haridas S."/>
            <person name="Kuo A."/>
            <person name="Mondo S."/>
            <person name="Pangilinan J."/>
            <person name="Riley R."/>
            <person name="LaButti K."/>
            <person name="Andreopoulos B."/>
            <person name="Lipzen A."/>
            <person name="Chen C."/>
            <person name="Yan M."/>
            <person name="Daum C."/>
            <person name="Ng V."/>
            <person name="Clum A."/>
            <person name="Steindorff A."/>
            <person name="Ohm R.A."/>
            <person name="Martin F."/>
            <person name="Silar P."/>
            <person name="Natvig D.O."/>
            <person name="Lalanne C."/>
            <person name="Gautier V."/>
            <person name="Ament-Velasquez S.L."/>
            <person name="Kruys A."/>
            <person name="Hutchinson M.I."/>
            <person name="Powell A.J."/>
            <person name="Barry K."/>
            <person name="Miller A.N."/>
            <person name="Grigoriev I.V."/>
            <person name="Debuchy R."/>
            <person name="Gladieux P."/>
            <person name="Hiltunen Thoren M."/>
            <person name="Johannesson H."/>
        </authorList>
    </citation>
    <scope>NUCLEOTIDE SEQUENCE [LARGE SCALE GENOMIC DNA]</scope>
    <source>
        <strain evidence="1 2">FGSC 10403</strain>
    </source>
</reference>
<accession>A0AAJ0ID11</accession>